<organism evidence="1 2">
    <name type="scientific">Solanum commersonii</name>
    <name type="common">Commerson's wild potato</name>
    <name type="synonym">Commerson's nightshade</name>
    <dbReference type="NCBI Taxonomy" id="4109"/>
    <lineage>
        <taxon>Eukaryota</taxon>
        <taxon>Viridiplantae</taxon>
        <taxon>Streptophyta</taxon>
        <taxon>Embryophyta</taxon>
        <taxon>Tracheophyta</taxon>
        <taxon>Spermatophyta</taxon>
        <taxon>Magnoliopsida</taxon>
        <taxon>eudicotyledons</taxon>
        <taxon>Gunneridae</taxon>
        <taxon>Pentapetalae</taxon>
        <taxon>asterids</taxon>
        <taxon>lamiids</taxon>
        <taxon>Solanales</taxon>
        <taxon>Solanaceae</taxon>
        <taxon>Solanoideae</taxon>
        <taxon>Solaneae</taxon>
        <taxon>Solanum</taxon>
    </lineage>
</organism>
<keyword evidence="2" id="KW-1185">Reference proteome</keyword>
<sequence>MESKVFRLSMTKIEHPECKFSDVRHEVDVEVKINTLVIYPREKTANSHYRNQLVFIKERSLSEYVMEKLPIIYHQVKMS</sequence>
<evidence type="ECO:0000313" key="2">
    <source>
        <dbReference type="Proteomes" id="UP000824120"/>
    </source>
</evidence>
<protein>
    <submittedName>
        <fullName evidence="1">Uncharacterized protein</fullName>
    </submittedName>
</protein>
<proteinExistence type="predicted"/>
<name>A0A9J6AXL7_SOLCO</name>
<gene>
    <name evidence="1" type="ORF">H5410_000672</name>
</gene>
<comment type="caution">
    <text evidence="1">The sequence shown here is derived from an EMBL/GenBank/DDBJ whole genome shotgun (WGS) entry which is preliminary data.</text>
</comment>
<dbReference type="Proteomes" id="UP000824120">
    <property type="component" value="Chromosome 1"/>
</dbReference>
<dbReference type="EMBL" id="JACXVP010000001">
    <property type="protein sequence ID" value="KAG5628955.1"/>
    <property type="molecule type" value="Genomic_DNA"/>
</dbReference>
<accession>A0A9J6AXL7</accession>
<reference evidence="1 2" key="1">
    <citation type="submission" date="2020-09" db="EMBL/GenBank/DDBJ databases">
        <title>De no assembly of potato wild relative species, Solanum commersonii.</title>
        <authorList>
            <person name="Cho K."/>
        </authorList>
    </citation>
    <scope>NUCLEOTIDE SEQUENCE [LARGE SCALE GENOMIC DNA]</scope>
    <source>
        <strain evidence="1">LZ3.2</strain>
        <tissue evidence="1">Leaf</tissue>
    </source>
</reference>
<evidence type="ECO:0000313" key="1">
    <source>
        <dbReference type="EMBL" id="KAG5628955.1"/>
    </source>
</evidence>
<dbReference type="AlphaFoldDB" id="A0A9J6AXL7"/>